<evidence type="ECO:0000313" key="2">
    <source>
        <dbReference type="Proteomes" id="UP001283361"/>
    </source>
</evidence>
<proteinExistence type="predicted"/>
<name>A0AAE0ZWJ3_9GAST</name>
<dbReference type="EMBL" id="JAWDGP010003146">
    <property type="protein sequence ID" value="KAK3776994.1"/>
    <property type="molecule type" value="Genomic_DNA"/>
</dbReference>
<dbReference type="Proteomes" id="UP001283361">
    <property type="component" value="Unassembled WGS sequence"/>
</dbReference>
<gene>
    <name evidence="1" type="ORF">RRG08_001153</name>
</gene>
<dbReference type="AlphaFoldDB" id="A0AAE0ZWJ3"/>
<protein>
    <submittedName>
        <fullName evidence="1">Uncharacterized protein</fullName>
    </submittedName>
</protein>
<keyword evidence="2" id="KW-1185">Reference proteome</keyword>
<accession>A0AAE0ZWJ3</accession>
<reference evidence="1" key="1">
    <citation type="journal article" date="2023" name="G3 (Bethesda)">
        <title>A reference genome for the long-term kleptoplast-retaining sea slug Elysia crispata morphotype clarki.</title>
        <authorList>
            <person name="Eastman K.E."/>
            <person name="Pendleton A.L."/>
            <person name="Shaikh M.A."/>
            <person name="Suttiyut T."/>
            <person name="Ogas R."/>
            <person name="Tomko P."/>
            <person name="Gavelis G."/>
            <person name="Widhalm J.R."/>
            <person name="Wisecaver J.H."/>
        </authorList>
    </citation>
    <scope>NUCLEOTIDE SEQUENCE</scope>
    <source>
        <strain evidence="1">ECLA1</strain>
    </source>
</reference>
<dbReference type="Gene3D" id="2.60.120.260">
    <property type="entry name" value="Galactose-binding domain-like"/>
    <property type="match status" value="1"/>
</dbReference>
<sequence length="162" mass="18281">MFGLIYQVQRLFGSQNVNCCKDRLVNFTLTAQSDPSTATPYSYTDPGGPGQDSYTVVPSPRISFPVSLVRFDTADSTNILTLCEVFVFGVANAFFMEKFKTCQTDDARPPQDAIIAYIERLVVSGEALMFWVWRRILTYCHKDQLLRIEVLTDIDIDGPPYS</sequence>
<organism evidence="1 2">
    <name type="scientific">Elysia crispata</name>
    <name type="common">lettuce slug</name>
    <dbReference type="NCBI Taxonomy" id="231223"/>
    <lineage>
        <taxon>Eukaryota</taxon>
        <taxon>Metazoa</taxon>
        <taxon>Spiralia</taxon>
        <taxon>Lophotrochozoa</taxon>
        <taxon>Mollusca</taxon>
        <taxon>Gastropoda</taxon>
        <taxon>Heterobranchia</taxon>
        <taxon>Euthyneura</taxon>
        <taxon>Panpulmonata</taxon>
        <taxon>Sacoglossa</taxon>
        <taxon>Placobranchoidea</taxon>
        <taxon>Plakobranchidae</taxon>
        <taxon>Elysia</taxon>
    </lineage>
</organism>
<evidence type="ECO:0000313" key="1">
    <source>
        <dbReference type="EMBL" id="KAK3776994.1"/>
    </source>
</evidence>
<comment type="caution">
    <text evidence="1">The sequence shown here is derived from an EMBL/GenBank/DDBJ whole genome shotgun (WGS) entry which is preliminary data.</text>
</comment>